<feature type="transmembrane region" description="Helical" evidence="2">
    <location>
        <begin position="141"/>
        <end position="160"/>
    </location>
</feature>
<dbReference type="GO" id="GO:0004674">
    <property type="term" value="F:protein serine/threonine kinase activity"/>
    <property type="evidence" value="ECO:0007669"/>
    <property type="project" value="TreeGrafter"/>
</dbReference>
<feature type="region of interest" description="Disordered" evidence="1">
    <location>
        <begin position="323"/>
        <end position="371"/>
    </location>
</feature>
<feature type="transmembrane region" description="Helical" evidence="2">
    <location>
        <begin position="204"/>
        <end position="230"/>
    </location>
</feature>
<feature type="region of interest" description="Disordered" evidence="1">
    <location>
        <begin position="252"/>
        <end position="298"/>
    </location>
</feature>
<evidence type="ECO:0000259" key="3">
    <source>
        <dbReference type="PROSITE" id="PS50011"/>
    </source>
</evidence>
<evidence type="ECO:0000313" key="5">
    <source>
        <dbReference type="Proteomes" id="UP000650467"/>
    </source>
</evidence>
<keyword evidence="2" id="KW-1133">Transmembrane helix</keyword>
<feature type="compositionally biased region" description="Low complexity" evidence="1">
    <location>
        <begin position="323"/>
        <end position="338"/>
    </location>
</feature>
<feature type="domain" description="Protein kinase" evidence="3">
    <location>
        <begin position="486"/>
        <end position="747"/>
    </location>
</feature>
<sequence length="815" mass="82442">MSNLVYETPPTDNMFRAPGLPFLLPSAGPGSGARLLLRDGVVWSAVCFPALVRAANAGAVPRPAGEPGNQTFVAEVPQAGCVPANSSSYAAAPLLSRCHPEGRMALVDYALAGAVVGVSQNPLPAHYNVVLRNITGLCHSVLSMSCIATFTAIGCFLAAMNNYTAPAGALTAAGADSGGGSGGITYGAVPAEDGGGSSSDGVDAILLAGLLGGIGGVLVLLAIVGGVLWVRRRRRDAAYLAAAGQNKGHDGAAALAGVGGDGSGHKPPPYPSQANSNGSAMAGSKAASSAGKGSTSTVVGGGSVAAGPSLSVVVVGNGSGAAGRSKASSAAATSSSPSVPHGGKDASWSGPMAKAPIRNTGSTSLLNSDVEDTRSGSVARLVAGAAAAAGSAEHEATATAAAAGGSGGALAQAAQPPAHPASVKQQKLDYDSVVAFNSPINNDMALNVVVVEKEAAGGGIGDGANVAASPRAAAVAAADANSNVLTLLPTLRGKGAFGRVVEGLYQGQRVAVKVLTPTGLSQDLSDDLRASFRQEVEVLGRCRHDNVVRLLAASISPKQFCLVMELCECSLEKLIYSGGLLPVPKVLHIAAQVAAGLVYLHPTIMHRDLKPANVLINGADTDTPVAKLTDFGLARMRSVTMPTLNPEAGTPAYMAPECYDVHNNVITSKADVFSLGVLLWTCLCGREPWAGQNMLQVAVAITVHRQRLPLSALSEERCPPKLRKLIEACWEHDPLRRPAAAEVHKELLVVLEQVTSGTGGGSDKPIPCVTGALVCSDPSAGDTSPPPPRVLAQLQDEQQQMEQRHTAAVAVAGQQ</sequence>
<reference evidence="4" key="1">
    <citation type="journal article" date="2020" name="bioRxiv">
        <title>Comparative genomics of Chlamydomonas.</title>
        <authorList>
            <person name="Craig R.J."/>
            <person name="Hasan A.R."/>
            <person name="Ness R.W."/>
            <person name="Keightley P.D."/>
        </authorList>
    </citation>
    <scope>NUCLEOTIDE SEQUENCE</scope>
    <source>
        <strain evidence="4">SAG 7.73</strain>
    </source>
</reference>
<feature type="compositionally biased region" description="Low complexity" evidence="1">
    <location>
        <begin position="278"/>
        <end position="298"/>
    </location>
</feature>
<dbReference type="Pfam" id="PF00069">
    <property type="entry name" value="Pkinase"/>
    <property type="match status" value="1"/>
</dbReference>
<dbReference type="AlphaFoldDB" id="A0A835W5H1"/>
<dbReference type="PROSITE" id="PS50011">
    <property type="entry name" value="PROTEIN_KINASE_DOM"/>
    <property type="match status" value="1"/>
</dbReference>
<dbReference type="EMBL" id="JAEHOC010000007">
    <property type="protein sequence ID" value="KAG2440140.1"/>
    <property type="molecule type" value="Genomic_DNA"/>
</dbReference>
<evidence type="ECO:0000313" key="4">
    <source>
        <dbReference type="EMBL" id="KAG2440140.1"/>
    </source>
</evidence>
<dbReference type="Proteomes" id="UP000650467">
    <property type="component" value="Unassembled WGS sequence"/>
</dbReference>
<gene>
    <name evidence="4" type="ORF">HXX76_004253</name>
</gene>
<dbReference type="InterPro" id="IPR008271">
    <property type="entry name" value="Ser/Thr_kinase_AS"/>
</dbReference>
<dbReference type="SMART" id="SM00220">
    <property type="entry name" value="S_TKc"/>
    <property type="match status" value="1"/>
</dbReference>
<keyword evidence="2" id="KW-0812">Transmembrane</keyword>
<name>A0A835W5H1_CHLIN</name>
<dbReference type="InterPro" id="IPR011009">
    <property type="entry name" value="Kinase-like_dom_sf"/>
</dbReference>
<dbReference type="Gene3D" id="1.10.510.10">
    <property type="entry name" value="Transferase(Phosphotransferase) domain 1"/>
    <property type="match status" value="1"/>
</dbReference>
<feature type="region of interest" description="Disordered" evidence="1">
    <location>
        <begin position="795"/>
        <end position="815"/>
    </location>
</feature>
<evidence type="ECO:0000256" key="2">
    <source>
        <dbReference type="SAM" id="Phobius"/>
    </source>
</evidence>
<organism evidence="4 5">
    <name type="scientific">Chlamydomonas incerta</name>
    <dbReference type="NCBI Taxonomy" id="51695"/>
    <lineage>
        <taxon>Eukaryota</taxon>
        <taxon>Viridiplantae</taxon>
        <taxon>Chlorophyta</taxon>
        <taxon>core chlorophytes</taxon>
        <taxon>Chlorophyceae</taxon>
        <taxon>CS clade</taxon>
        <taxon>Chlamydomonadales</taxon>
        <taxon>Chlamydomonadaceae</taxon>
        <taxon>Chlamydomonas</taxon>
    </lineage>
</organism>
<dbReference type="OrthoDB" id="4062651at2759"/>
<keyword evidence="5" id="KW-1185">Reference proteome</keyword>
<dbReference type="PROSITE" id="PS00108">
    <property type="entry name" value="PROTEIN_KINASE_ST"/>
    <property type="match status" value="1"/>
</dbReference>
<accession>A0A835W5H1</accession>
<proteinExistence type="predicted"/>
<keyword evidence="2" id="KW-0472">Membrane</keyword>
<dbReference type="InterPro" id="IPR051681">
    <property type="entry name" value="Ser/Thr_Kinases-Pseudokinases"/>
</dbReference>
<evidence type="ECO:0000256" key="1">
    <source>
        <dbReference type="SAM" id="MobiDB-lite"/>
    </source>
</evidence>
<dbReference type="CDD" id="cd13999">
    <property type="entry name" value="STKc_MAP3K-like"/>
    <property type="match status" value="1"/>
</dbReference>
<dbReference type="SUPFAM" id="SSF56112">
    <property type="entry name" value="Protein kinase-like (PK-like)"/>
    <property type="match status" value="1"/>
</dbReference>
<dbReference type="Gene3D" id="3.30.200.20">
    <property type="entry name" value="Phosphorylase Kinase, domain 1"/>
    <property type="match status" value="1"/>
</dbReference>
<dbReference type="PANTHER" id="PTHR44329:SF214">
    <property type="entry name" value="PROTEIN KINASE DOMAIN-CONTAINING PROTEIN"/>
    <property type="match status" value="1"/>
</dbReference>
<dbReference type="GO" id="GO:0005524">
    <property type="term" value="F:ATP binding"/>
    <property type="evidence" value="ECO:0007669"/>
    <property type="project" value="InterPro"/>
</dbReference>
<dbReference type="InterPro" id="IPR000719">
    <property type="entry name" value="Prot_kinase_dom"/>
</dbReference>
<comment type="caution">
    <text evidence="4">The sequence shown here is derived from an EMBL/GenBank/DDBJ whole genome shotgun (WGS) entry which is preliminary data.</text>
</comment>
<protein>
    <recommendedName>
        <fullName evidence="3">Protein kinase domain-containing protein</fullName>
    </recommendedName>
</protein>
<dbReference type="PANTHER" id="PTHR44329">
    <property type="entry name" value="SERINE/THREONINE-PROTEIN KINASE TNNI3K-RELATED"/>
    <property type="match status" value="1"/>
</dbReference>